<comment type="caution">
    <text evidence="3">The sequence shown here is derived from an EMBL/GenBank/DDBJ whole genome shotgun (WGS) entry which is preliminary data.</text>
</comment>
<dbReference type="AlphaFoldDB" id="A0A0G2EZR7"/>
<feature type="region of interest" description="Disordered" evidence="1">
    <location>
        <begin position="271"/>
        <end position="335"/>
    </location>
</feature>
<dbReference type="Gene3D" id="3.30.710.10">
    <property type="entry name" value="Potassium Channel Kv1.1, Chain A"/>
    <property type="match status" value="1"/>
</dbReference>
<dbReference type="SUPFAM" id="SSF54695">
    <property type="entry name" value="POZ domain"/>
    <property type="match status" value="1"/>
</dbReference>
<dbReference type="CDD" id="cd18186">
    <property type="entry name" value="BTB_POZ_ZBTB_KLHL-like"/>
    <property type="match status" value="1"/>
</dbReference>
<feature type="domain" description="BTB" evidence="2">
    <location>
        <begin position="58"/>
        <end position="126"/>
    </location>
</feature>
<feature type="compositionally biased region" description="Polar residues" evidence="1">
    <location>
        <begin position="325"/>
        <end position="335"/>
    </location>
</feature>
<proteinExistence type="predicted"/>
<dbReference type="InterPro" id="IPR011333">
    <property type="entry name" value="SKP1/BTB/POZ_sf"/>
</dbReference>
<accession>A0A0G2EZR7</accession>
<dbReference type="PANTHER" id="PTHR47843">
    <property type="entry name" value="BTB DOMAIN-CONTAINING PROTEIN-RELATED"/>
    <property type="match status" value="1"/>
</dbReference>
<dbReference type="PANTHER" id="PTHR47843:SF2">
    <property type="entry name" value="BTB DOMAIN-CONTAINING PROTEIN"/>
    <property type="match status" value="1"/>
</dbReference>
<evidence type="ECO:0000313" key="3">
    <source>
        <dbReference type="EMBL" id="KKY27551.1"/>
    </source>
</evidence>
<dbReference type="OrthoDB" id="194443at2759"/>
<organism evidence="3 4">
    <name type="scientific">Phaeomoniella chlamydospora</name>
    <name type="common">Phaeoacremonium chlamydosporum</name>
    <dbReference type="NCBI Taxonomy" id="158046"/>
    <lineage>
        <taxon>Eukaryota</taxon>
        <taxon>Fungi</taxon>
        <taxon>Dikarya</taxon>
        <taxon>Ascomycota</taxon>
        <taxon>Pezizomycotina</taxon>
        <taxon>Eurotiomycetes</taxon>
        <taxon>Chaetothyriomycetidae</taxon>
        <taxon>Phaeomoniellales</taxon>
        <taxon>Phaeomoniellaceae</taxon>
        <taxon>Phaeomoniella</taxon>
    </lineage>
</organism>
<reference evidence="3 4" key="2">
    <citation type="submission" date="2015-05" db="EMBL/GenBank/DDBJ databases">
        <authorList>
            <person name="Morales-Cruz A."/>
            <person name="Amrine K.C."/>
            <person name="Cantu D."/>
        </authorList>
    </citation>
    <scope>NUCLEOTIDE SEQUENCE [LARGE SCALE GENOMIC DNA]</scope>
    <source>
        <strain evidence="3">UCRPC4</strain>
    </source>
</reference>
<evidence type="ECO:0000256" key="1">
    <source>
        <dbReference type="SAM" id="MobiDB-lite"/>
    </source>
</evidence>
<dbReference type="InterPro" id="IPR000210">
    <property type="entry name" value="BTB/POZ_dom"/>
</dbReference>
<keyword evidence="4" id="KW-1185">Reference proteome</keyword>
<sequence length="335" mass="37687">MIRWATTAWQDIPDFFGYATSKTPMISDQNPAAEWQQQISAMRQRRPSQSELLSGPLVDVYVGATRKHWCLHRNILCHHSEYFRSELGGDKKPNLKPSKIELLEDDPAAFEYLVKWLYQGTIDDVSDIPMEKKWDHADTCQKLYLLCDRVKLPNLKNIAIDQFRKGCNEASLVPGAEEMQPIYDKTPVGSPFRRLISKIAARQIMDPDSDRDASTYQDVFKSSPEFAIDVINAIRNGSGGKLYDDPTEGDHCTYHDHPNGERCKKKVEFKGLNGLSSPKSNGSREESPKINGITKPSNLKMPKTGAHKQIPQATEFESPAEPKEVSQSVSLVPPG</sequence>
<dbReference type="Proteomes" id="UP000053317">
    <property type="component" value="Unassembled WGS sequence"/>
</dbReference>
<evidence type="ECO:0000259" key="2">
    <source>
        <dbReference type="PROSITE" id="PS50097"/>
    </source>
</evidence>
<dbReference type="Pfam" id="PF00651">
    <property type="entry name" value="BTB"/>
    <property type="match status" value="1"/>
</dbReference>
<reference evidence="3 4" key="1">
    <citation type="submission" date="2015-05" db="EMBL/GenBank/DDBJ databases">
        <title>Distinctive expansion of gene families associated with plant cell wall degradation and secondary metabolism in the genomes of grapevine trunk pathogens.</title>
        <authorList>
            <person name="Lawrence D.P."/>
            <person name="Travadon R."/>
            <person name="Rolshausen P.E."/>
            <person name="Baumgartner K."/>
        </authorList>
    </citation>
    <scope>NUCLEOTIDE SEQUENCE [LARGE SCALE GENOMIC DNA]</scope>
    <source>
        <strain evidence="3">UCRPC4</strain>
    </source>
</reference>
<dbReference type="PROSITE" id="PS50097">
    <property type="entry name" value="BTB"/>
    <property type="match status" value="1"/>
</dbReference>
<evidence type="ECO:0000313" key="4">
    <source>
        <dbReference type="Proteomes" id="UP000053317"/>
    </source>
</evidence>
<name>A0A0G2EZR7_PHACM</name>
<dbReference type="EMBL" id="LCWF01000023">
    <property type="protein sequence ID" value="KKY27551.1"/>
    <property type="molecule type" value="Genomic_DNA"/>
</dbReference>
<dbReference type="SMART" id="SM00225">
    <property type="entry name" value="BTB"/>
    <property type="match status" value="1"/>
</dbReference>
<gene>
    <name evidence="3" type="ORF">UCRPC4_g00993</name>
</gene>
<protein>
    <submittedName>
        <fullName evidence="3">Putative btb poz-like protein</fullName>
    </submittedName>
</protein>